<dbReference type="PANTHER" id="PTHR43065:SF23">
    <property type="entry name" value="SENSOR HISTIDINE KINASE PDTAS"/>
    <property type="match status" value="1"/>
</dbReference>
<dbReference type="InterPro" id="IPR000700">
    <property type="entry name" value="PAS-assoc_C"/>
</dbReference>
<dbReference type="InterPro" id="IPR013767">
    <property type="entry name" value="PAS_fold"/>
</dbReference>
<evidence type="ECO:0000259" key="7">
    <source>
        <dbReference type="PROSITE" id="PS50109"/>
    </source>
</evidence>
<dbReference type="SUPFAM" id="SSF55785">
    <property type="entry name" value="PYP-like sensor domain (PAS domain)"/>
    <property type="match status" value="2"/>
</dbReference>
<dbReference type="GO" id="GO:0006355">
    <property type="term" value="P:regulation of DNA-templated transcription"/>
    <property type="evidence" value="ECO:0007669"/>
    <property type="project" value="InterPro"/>
</dbReference>
<reference evidence="10 11" key="1">
    <citation type="journal article" date="2006" name="Science">
        <title>Genome of rice cluster I archaea -- the key methane producers in the rice rhizosphere.</title>
        <authorList>
            <person name="Erkel C."/>
            <person name="Kube M."/>
            <person name="Reinhardt R."/>
            <person name="Liesack W."/>
        </authorList>
    </citation>
    <scope>NUCLEOTIDE SEQUENCE [LARGE SCALE GENOMIC DNA]</scope>
    <source>
        <strain evidence="11">DSM 22066 / NBRC 105507 / MRE50</strain>
    </source>
</reference>
<keyword evidence="2" id="KW-0808">Transferase</keyword>
<gene>
    <name evidence="10" type="ORF">RCIX1082</name>
</gene>
<evidence type="ECO:0000256" key="3">
    <source>
        <dbReference type="ARBA" id="ARBA00022741"/>
    </source>
</evidence>
<dbReference type="GO" id="GO:0016301">
    <property type="term" value="F:kinase activity"/>
    <property type="evidence" value="ECO:0007669"/>
    <property type="project" value="UniProtKB-KW"/>
</dbReference>
<feature type="domain" description="PAS" evidence="8">
    <location>
        <begin position="209"/>
        <end position="279"/>
    </location>
</feature>
<dbReference type="InterPro" id="IPR036890">
    <property type="entry name" value="HATPase_C_sf"/>
</dbReference>
<evidence type="ECO:0000256" key="6">
    <source>
        <dbReference type="ARBA" id="ARBA00023012"/>
    </source>
</evidence>
<evidence type="ECO:0000259" key="9">
    <source>
        <dbReference type="PROSITE" id="PS50113"/>
    </source>
</evidence>
<dbReference type="CDD" id="cd00130">
    <property type="entry name" value="PAS"/>
    <property type="match status" value="2"/>
</dbReference>
<dbReference type="SMART" id="SM00091">
    <property type="entry name" value="PAS"/>
    <property type="match status" value="2"/>
</dbReference>
<keyword evidence="5" id="KW-0067">ATP-binding</keyword>
<keyword evidence="6" id="KW-0902">Two-component regulatory system</keyword>
<dbReference type="InterPro" id="IPR003594">
    <property type="entry name" value="HATPase_dom"/>
</dbReference>
<evidence type="ECO:0000259" key="8">
    <source>
        <dbReference type="PROSITE" id="PS50112"/>
    </source>
</evidence>
<dbReference type="KEGG" id="rci:RCIX1082"/>
<dbReference type="InterPro" id="IPR001610">
    <property type="entry name" value="PAC"/>
</dbReference>
<dbReference type="GO" id="GO:0005524">
    <property type="term" value="F:ATP binding"/>
    <property type="evidence" value="ECO:0007669"/>
    <property type="project" value="UniProtKB-KW"/>
</dbReference>
<dbReference type="eggNOG" id="arCOG06516">
    <property type="taxonomic scope" value="Archaea"/>
</dbReference>
<dbReference type="RefSeq" id="WP_012036124.1">
    <property type="nucleotide sequence ID" value="NC_009464.1"/>
</dbReference>
<dbReference type="PROSITE" id="PS50112">
    <property type="entry name" value="PAS"/>
    <property type="match status" value="2"/>
</dbReference>
<dbReference type="EMBL" id="AM114193">
    <property type="protein sequence ID" value="CAJ36400.1"/>
    <property type="molecule type" value="Genomic_DNA"/>
</dbReference>
<dbReference type="InterPro" id="IPR005467">
    <property type="entry name" value="His_kinase_dom"/>
</dbReference>
<dbReference type="GO" id="GO:0000160">
    <property type="term" value="P:phosphorelay signal transduction system"/>
    <property type="evidence" value="ECO:0007669"/>
    <property type="project" value="UniProtKB-KW"/>
</dbReference>
<feature type="domain" description="Histidine kinase" evidence="7">
    <location>
        <begin position="479"/>
        <end position="699"/>
    </location>
</feature>
<keyword evidence="1" id="KW-0597">Phosphoprotein</keyword>
<dbReference type="AlphaFoldDB" id="Q0W5E3"/>
<dbReference type="Proteomes" id="UP000000663">
    <property type="component" value="Chromosome"/>
</dbReference>
<name>Q0W5E3_METAR</name>
<feature type="domain" description="PAC" evidence="9">
    <location>
        <begin position="283"/>
        <end position="334"/>
    </location>
</feature>
<feature type="domain" description="PAC" evidence="9">
    <location>
        <begin position="415"/>
        <end position="468"/>
    </location>
</feature>
<keyword evidence="3" id="KW-0547">Nucleotide-binding</keyword>
<dbReference type="STRING" id="351160.RCIX1082"/>
<dbReference type="Pfam" id="PF14417">
    <property type="entry name" value="MEDS"/>
    <property type="match status" value="1"/>
</dbReference>
<dbReference type="GeneID" id="25397301"/>
<dbReference type="eggNOG" id="arCOG06192">
    <property type="taxonomic scope" value="Archaea"/>
</dbReference>
<dbReference type="SMART" id="SM00086">
    <property type="entry name" value="PAC"/>
    <property type="match status" value="2"/>
</dbReference>
<dbReference type="NCBIfam" id="TIGR00229">
    <property type="entry name" value="sensory_box"/>
    <property type="match status" value="2"/>
</dbReference>
<sequence>MVVNTYIRESGIEVLGRIPWGTHFCLFYQTRQDLANVLIPYFRAGLENNEYCVWITSEPLEEAEAKARMFEAVPDFGKYLERGQIEIIPYDQWYVIDGVFDSGRVLSGWVQKLQSALSRGFSGLRLSGNTFWLEKSGWNDFLDYEQAINDTIGKYSMIALCTYSLDRCSANDILDVVSTHQFAMSKRDGEWKLIESKEQKEARKALQETEIRFRSLIQNSFDIIRILDREGRIIFDSPSSERILGYPPSFTLGRSPLDFIHPDDRQLVQSSLGEVYLNVNRGTPTEFRIRKADGEYLDVESTGVNMIGVPGVDGIVITTRPITERKRTEKENEQLLARLRETQVYLESLINYANAPIIVWNPSFTITRFNRAFERISGYMADEVVGKPLSILFPASSRYESLEQIKNTLKGEHWESVEIPIQHKNGSVRIALWNSANVYDEDSHTLVATIAQGQDITRRKKAEKELEEAKLQAELYLDLIAHDISNMHQIMLMQIELAEEILQSDGKLDGDDREILQSLSRTMDKAARLIDNVRKLQKLNTGDYRLEALDLAALIQDVLNTYTNIPGRDITLTYTPCKGSIVRANLLLRDVFLNLIDNAVKHSSGPLEIGIDLHKINLNGRSYYRVAVEDNGKGIPDEKKDEIFQRFKRGHTKTKGTGLGLYLVRSLVEGFGGYVEVQNRVLGDYTKGSRFLVYLPAIGEAQRGGE</sequence>
<keyword evidence="11" id="KW-1185">Reference proteome</keyword>
<evidence type="ECO:0000256" key="2">
    <source>
        <dbReference type="ARBA" id="ARBA00022679"/>
    </source>
</evidence>
<dbReference type="OrthoDB" id="230688at2157"/>
<dbReference type="SMART" id="SM00387">
    <property type="entry name" value="HATPase_c"/>
    <property type="match status" value="1"/>
</dbReference>
<evidence type="ECO:0000256" key="4">
    <source>
        <dbReference type="ARBA" id="ARBA00022777"/>
    </source>
</evidence>
<dbReference type="InterPro" id="IPR025847">
    <property type="entry name" value="MEDS_domain"/>
</dbReference>
<dbReference type="PROSITE" id="PS50109">
    <property type="entry name" value="HIS_KIN"/>
    <property type="match status" value="1"/>
</dbReference>
<dbReference type="InterPro" id="IPR035965">
    <property type="entry name" value="PAS-like_dom_sf"/>
</dbReference>
<organism evidence="10 11">
    <name type="scientific">Methanocella arvoryzae (strain DSM 22066 / NBRC 105507 / MRE50)</name>
    <dbReference type="NCBI Taxonomy" id="351160"/>
    <lineage>
        <taxon>Archaea</taxon>
        <taxon>Methanobacteriati</taxon>
        <taxon>Methanobacteriota</taxon>
        <taxon>Stenosarchaea group</taxon>
        <taxon>Methanomicrobia</taxon>
        <taxon>Methanocellales</taxon>
        <taxon>Methanocellaceae</taxon>
        <taxon>Methanocella</taxon>
    </lineage>
</organism>
<dbReference type="InterPro" id="IPR004358">
    <property type="entry name" value="Sig_transdc_His_kin-like_C"/>
</dbReference>
<keyword evidence="4 10" id="KW-0418">Kinase</keyword>
<dbReference type="eggNOG" id="arCOG03567">
    <property type="taxonomic scope" value="Archaea"/>
</dbReference>
<evidence type="ECO:0000313" key="10">
    <source>
        <dbReference type="EMBL" id="CAJ36400.1"/>
    </source>
</evidence>
<evidence type="ECO:0000313" key="11">
    <source>
        <dbReference type="Proteomes" id="UP000000663"/>
    </source>
</evidence>
<dbReference type="PANTHER" id="PTHR43065">
    <property type="entry name" value="SENSOR HISTIDINE KINASE"/>
    <property type="match status" value="1"/>
</dbReference>
<dbReference type="Gene3D" id="3.30.450.20">
    <property type="entry name" value="PAS domain"/>
    <property type="match status" value="2"/>
</dbReference>
<accession>Q0W5E3</accession>
<evidence type="ECO:0000256" key="5">
    <source>
        <dbReference type="ARBA" id="ARBA00022840"/>
    </source>
</evidence>
<protein>
    <submittedName>
        <fullName evidence="10">Signal transduction histidine kinase</fullName>
    </submittedName>
</protein>
<dbReference type="CDD" id="cd00075">
    <property type="entry name" value="HATPase"/>
    <property type="match status" value="1"/>
</dbReference>
<dbReference type="PROSITE" id="PS50113">
    <property type="entry name" value="PAC"/>
    <property type="match status" value="2"/>
</dbReference>
<dbReference type="InterPro" id="IPR000014">
    <property type="entry name" value="PAS"/>
</dbReference>
<dbReference type="PRINTS" id="PR00344">
    <property type="entry name" value="BCTRLSENSOR"/>
</dbReference>
<dbReference type="Gene3D" id="3.30.565.10">
    <property type="entry name" value="Histidine kinase-like ATPase, C-terminal domain"/>
    <property type="match status" value="1"/>
</dbReference>
<dbReference type="SUPFAM" id="SSF55874">
    <property type="entry name" value="ATPase domain of HSP90 chaperone/DNA topoisomerase II/histidine kinase"/>
    <property type="match status" value="1"/>
</dbReference>
<feature type="domain" description="PAS" evidence="8">
    <location>
        <begin position="342"/>
        <end position="412"/>
    </location>
</feature>
<evidence type="ECO:0000256" key="1">
    <source>
        <dbReference type="ARBA" id="ARBA00022553"/>
    </source>
</evidence>
<dbReference type="Pfam" id="PF00989">
    <property type="entry name" value="PAS"/>
    <property type="match status" value="2"/>
</dbReference>
<dbReference type="Pfam" id="PF02518">
    <property type="entry name" value="HATPase_c"/>
    <property type="match status" value="1"/>
</dbReference>
<proteinExistence type="predicted"/>